<sequence>MANEPKVSILDWETNKRKFMTREIPITELHLSSEKKLIFEHFEIHRGMSEEIISLEEAMKDKRIMTLVYHLSKAEQNFIGILDKLDQKDAKSLPRAIIRIDAPFAFSPNEYTDKNVKLRNTALTIPPSQFNQDSEIWFGQKWSFPGISLFASDRIIDTASCPDAIYHEYAHLITGKYMGENSIGRSLSEGLSDYFAASFLDYPSLYDARTCPEVKRQLFVRGFQLQNALGLYNPNIESNFKSDFHFIPSLLWKYRLFVGKEMADKTILKAVQKSDPSTRFYPEFVDNLSKSLFEEMIKTKGESFTKEYISFIERDLFIPHGLITQVSYENSVFSQTPNQTIHLPNIDDRSKSICKGPNEWEIHTEDFSTKDPSVRLKWKCDSVSIALIVDFSNNVPTQFLLDQPQTFLTGNLKFASISPNVPPTGYSHAEKTQYGKMFQFIKSKYLFYRTQEQDMRLYYKRDPILDRYQLSLEFAYPGIGNREFAIPLSGF</sequence>
<reference evidence="1 2" key="1">
    <citation type="submission" date="2018-02" db="EMBL/GenBank/DDBJ databases">
        <title>Novel Leptospira species isolated from soil and water in Japan.</title>
        <authorList>
            <person name="Nakao R."/>
            <person name="Masuzawa T."/>
        </authorList>
    </citation>
    <scope>NUCLEOTIDE SEQUENCE [LARGE SCALE GENOMIC DNA]</scope>
    <source>
        <strain evidence="1 2">YH101</strain>
    </source>
</reference>
<proteinExistence type="predicted"/>
<name>A0A2P2E3Z8_9LEPT</name>
<evidence type="ECO:0000313" key="2">
    <source>
        <dbReference type="Proteomes" id="UP000245133"/>
    </source>
</evidence>
<dbReference type="AlphaFoldDB" id="A0A2P2E3Z8"/>
<dbReference type="SUPFAM" id="SSF55486">
    <property type="entry name" value="Metalloproteases ('zincins'), catalytic domain"/>
    <property type="match status" value="1"/>
</dbReference>
<comment type="caution">
    <text evidence="1">The sequence shown here is derived from an EMBL/GenBank/DDBJ whole genome shotgun (WGS) entry which is preliminary data.</text>
</comment>
<accession>A0A2P2E3Z8</accession>
<keyword evidence="2" id="KW-1185">Reference proteome</keyword>
<evidence type="ECO:0000313" key="1">
    <source>
        <dbReference type="EMBL" id="GBF51608.1"/>
    </source>
</evidence>
<organism evidence="1 2">
    <name type="scientific">Leptospira ryugenii</name>
    <dbReference type="NCBI Taxonomy" id="1917863"/>
    <lineage>
        <taxon>Bacteria</taxon>
        <taxon>Pseudomonadati</taxon>
        <taxon>Spirochaetota</taxon>
        <taxon>Spirochaetia</taxon>
        <taxon>Leptospirales</taxon>
        <taxon>Leptospiraceae</taxon>
        <taxon>Leptospira</taxon>
    </lineage>
</organism>
<dbReference type="EMBL" id="BFBB01000008">
    <property type="protein sequence ID" value="GBF51608.1"/>
    <property type="molecule type" value="Genomic_DNA"/>
</dbReference>
<protein>
    <submittedName>
        <fullName evidence="1">Uncharacterized protein</fullName>
    </submittedName>
</protein>
<gene>
    <name evidence="1" type="ORF">LPTSP4_31460</name>
</gene>
<dbReference type="Proteomes" id="UP000245133">
    <property type="component" value="Unassembled WGS sequence"/>
</dbReference>